<feature type="compositionally biased region" description="Basic and acidic residues" evidence="1">
    <location>
        <begin position="411"/>
        <end position="420"/>
    </location>
</feature>
<feature type="compositionally biased region" description="Basic and acidic residues" evidence="1">
    <location>
        <begin position="188"/>
        <end position="200"/>
    </location>
</feature>
<feature type="compositionally biased region" description="Gly residues" evidence="1">
    <location>
        <begin position="64"/>
        <end position="73"/>
    </location>
</feature>
<dbReference type="EMBL" id="QWIQ01000057">
    <property type="protein sequence ID" value="RMZ11725.1"/>
    <property type="molecule type" value="Genomic_DNA"/>
</dbReference>
<reference evidence="2 3" key="1">
    <citation type="journal article" date="2018" name="BMC Genomics">
        <title>Genomic evidence for intraspecific hybridization in a clonal and extremely halotolerant yeast.</title>
        <authorList>
            <person name="Gostincar C."/>
            <person name="Stajich J.E."/>
            <person name="Zupancic J."/>
            <person name="Zalar P."/>
            <person name="Gunde-Cimerman N."/>
        </authorList>
    </citation>
    <scope>NUCLEOTIDE SEQUENCE [LARGE SCALE GENOMIC DNA]</scope>
    <source>
        <strain evidence="2 3">EXF-171</strain>
    </source>
</reference>
<dbReference type="AlphaFoldDB" id="A0A3M7HFF0"/>
<feature type="region of interest" description="Disordered" evidence="1">
    <location>
        <begin position="1"/>
        <end position="200"/>
    </location>
</feature>
<protein>
    <submittedName>
        <fullName evidence="2">Uncharacterized protein</fullName>
    </submittedName>
</protein>
<evidence type="ECO:0000313" key="2">
    <source>
        <dbReference type="EMBL" id="RMZ11725.1"/>
    </source>
</evidence>
<feature type="compositionally biased region" description="Low complexity" evidence="1">
    <location>
        <begin position="329"/>
        <end position="346"/>
    </location>
</feature>
<organism evidence="2 3">
    <name type="scientific">Hortaea werneckii</name>
    <name type="common">Black yeast</name>
    <name type="synonym">Cladosporium werneckii</name>
    <dbReference type="NCBI Taxonomy" id="91943"/>
    <lineage>
        <taxon>Eukaryota</taxon>
        <taxon>Fungi</taxon>
        <taxon>Dikarya</taxon>
        <taxon>Ascomycota</taxon>
        <taxon>Pezizomycotina</taxon>
        <taxon>Dothideomycetes</taxon>
        <taxon>Dothideomycetidae</taxon>
        <taxon>Mycosphaerellales</taxon>
        <taxon>Teratosphaeriaceae</taxon>
        <taxon>Hortaea</taxon>
    </lineage>
</organism>
<evidence type="ECO:0000313" key="3">
    <source>
        <dbReference type="Proteomes" id="UP000281468"/>
    </source>
</evidence>
<proteinExistence type="predicted"/>
<feature type="region of interest" description="Disordered" evidence="1">
    <location>
        <begin position="212"/>
        <end position="479"/>
    </location>
</feature>
<sequence>METARKPRLASGSAPRYPDWTAAAAKPLNQGLKGLQPKTPGAKGVNKTPFSKKHNDENASFGAGKTGGKGGDGGKADMSAFVTPAGPRSRAPLGAKTTNAKALQTPAPGPNQEKPSAKPTSPRLRRGKFKIHTAEADPLESQDGVPDVEYMPPRGESLPDTPDDIYPHDTNYPQFQGANMTKGWWSETKPRSNREPEDFLFGDFDKKFEELEQKEKAQKAAATATASTHTKKQSAPLSSRALPRSNPPVKNSAPTIKRAPSTLTSKTAASALSSQPQPKATSRAVPSFAAPTAAAKARAPSSILPSRSKPPISNPNPNVRGNVGRPGKATTTATATAPTASSHTAARVASNSTLGYSRGRQVSANRHKTPLQDLYRAPPPSHASLPGAKDEEKDTVPEPYQPQAMNSTTDGKQDRERTNFDDLLGLQGLGLDGGKEGGDVDRSDDEDDDGLLGGRRIEDWGSEDEGELLGDFQLPSIQD</sequence>
<name>A0A3M7HFF0_HORWE</name>
<gene>
    <name evidence="2" type="ORF">D0862_02854</name>
</gene>
<comment type="caution">
    <text evidence="2">The sequence shown here is derived from an EMBL/GenBank/DDBJ whole genome shotgun (WGS) entry which is preliminary data.</text>
</comment>
<dbReference type="Proteomes" id="UP000281468">
    <property type="component" value="Unassembled WGS sequence"/>
</dbReference>
<feature type="compositionally biased region" description="Low complexity" evidence="1">
    <location>
        <begin position="261"/>
        <end position="274"/>
    </location>
</feature>
<evidence type="ECO:0000256" key="1">
    <source>
        <dbReference type="SAM" id="MobiDB-lite"/>
    </source>
</evidence>
<accession>A0A3M7HFF0</accession>
<feature type="compositionally biased region" description="Low complexity" evidence="1">
    <location>
        <begin position="284"/>
        <end position="302"/>
    </location>
</feature>
<feature type="compositionally biased region" description="Low complexity" evidence="1">
    <location>
        <begin position="219"/>
        <end position="228"/>
    </location>
</feature>
<feature type="compositionally biased region" description="Polar residues" evidence="1">
    <location>
        <begin position="349"/>
        <end position="364"/>
    </location>
</feature>